<dbReference type="Pfam" id="PF04480">
    <property type="entry name" value="DUF559"/>
    <property type="match status" value="1"/>
</dbReference>
<dbReference type="Proteomes" id="UP000198327">
    <property type="component" value="Unassembled WGS sequence"/>
</dbReference>
<evidence type="ECO:0000313" key="3">
    <source>
        <dbReference type="Proteomes" id="UP000198327"/>
    </source>
</evidence>
<keyword evidence="2" id="KW-0540">Nuclease</keyword>
<dbReference type="InterPro" id="IPR011335">
    <property type="entry name" value="Restrct_endonuc-II-like"/>
</dbReference>
<dbReference type="STRING" id="398843.A3K89_04285"/>
<accession>A0A239DZ46</accession>
<dbReference type="GO" id="GO:0004519">
    <property type="term" value="F:endonuclease activity"/>
    <property type="evidence" value="ECO:0007669"/>
    <property type="project" value="UniProtKB-KW"/>
</dbReference>
<reference evidence="3" key="1">
    <citation type="submission" date="2017-06" db="EMBL/GenBank/DDBJ databases">
        <authorList>
            <person name="Varghese N."/>
            <person name="Submissions S."/>
        </authorList>
    </citation>
    <scope>NUCLEOTIDE SEQUENCE [LARGE SCALE GENOMIC DNA]</scope>
    <source>
        <strain evidence="3">JCM 23211</strain>
    </source>
</reference>
<dbReference type="AlphaFoldDB" id="A0A239DZ46"/>
<proteinExistence type="predicted"/>
<gene>
    <name evidence="2" type="ORF">SAMN05421642_102115</name>
</gene>
<keyword evidence="2" id="KW-0255">Endonuclease</keyword>
<dbReference type="Gene3D" id="3.40.960.10">
    <property type="entry name" value="VSR Endonuclease"/>
    <property type="match status" value="1"/>
</dbReference>
<keyword evidence="3" id="KW-1185">Reference proteome</keyword>
<evidence type="ECO:0000259" key="1">
    <source>
        <dbReference type="Pfam" id="PF04480"/>
    </source>
</evidence>
<feature type="domain" description="DUF559" evidence="1">
    <location>
        <begin position="199"/>
        <end position="283"/>
    </location>
</feature>
<protein>
    <submittedName>
        <fullName evidence="2">Very-short-patch-repair endonuclease</fullName>
    </submittedName>
</protein>
<evidence type="ECO:0000313" key="2">
    <source>
        <dbReference type="EMBL" id="SNS37637.1"/>
    </source>
</evidence>
<dbReference type="InterPro" id="IPR007569">
    <property type="entry name" value="DUF559"/>
</dbReference>
<keyword evidence="2" id="KW-0378">Hydrolase</keyword>
<sequence>MTFGRVLGFVQWCGAMGVYTRTQLVESGISPAGIARRVRSGALVRLLPSVYSDPEPTYLDLCVAVTLWRGDAVLSHDSAAWLWNLLDGEPSTVHATVPRSVRCDSVDWLVLHRRSVPTFERQGLPVVSAVQCFVDVAASLEGASLEQFFDHNMSTRVSWRAVADHLDTAKGMKGMVELRRQLEVCCPGTLSEPERMVARALRARGIRMEINAPIGPYFGDLVDELARVDVEIDGREVHSTPRTFDNDRVRQNWMVIRRWLVLRYSAATVYRDVDKVADEIAAIVRRRRKSRGN</sequence>
<name>A0A239DZ46_9NOCA</name>
<organism evidence="2 3">
    <name type="scientific">Rhodococcoides kyotonense</name>
    <dbReference type="NCBI Taxonomy" id="398843"/>
    <lineage>
        <taxon>Bacteria</taxon>
        <taxon>Bacillati</taxon>
        <taxon>Actinomycetota</taxon>
        <taxon>Actinomycetes</taxon>
        <taxon>Mycobacteriales</taxon>
        <taxon>Nocardiaceae</taxon>
        <taxon>Rhodococcoides</taxon>
    </lineage>
</organism>
<dbReference type="EMBL" id="FZOW01000002">
    <property type="protein sequence ID" value="SNS37637.1"/>
    <property type="molecule type" value="Genomic_DNA"/>
</dbReference>
<dbReference type="SUPFAM" id="SSF52980">
    <property type="entry name" value="Restriction endonuclease-like"/>
    <property type="match status" value="1"/>
</dbReference>